<feature type="region of interest" description="Disordered" evidence="1">
    <location>
        <begin position="33"/>
        <end position="68"/>
    </location>
</feature>
<reference evidence="2 3" key="2">
    <citation type="submission" date="2020-03" db="EMBL/GenBank/DDBJ databases">
        <authorList>
            <person name="Ichikawa N."/>
            <person name="Kimura A."/>
            <person name="Kitahashi Y."/>
            <person name="Uohara A."/>
        </authorList>
    </citation>
    <scope>NUCLEOTIDE SEQUENCE [LARGE SCALE GENOMIC DNA]</scope>
    <source>
        <strain evidence="2 3">NBRC 105367</strain>
    </source>
</reference>
<gene>
    <name evidence="2" type="ORF">Psuf_063990</name>
</gene>
<dbReference type="Proteomes" id="UP000503011">
    <property type="component" value="Chromosome"/>
</dbReference>
<protein>
    <submittedName>
        <fullName evidence="2">Uncharacterized protein</fullName>
    </submittedName>
</protein>
<evidence type="ECO:0000313" key="2">
    <source>
        <dbReference type="EMBL" id="BCB89086.1"/>
    </source>
</evidence>
<proteinExistence type="predicted"/>
<feature type="compositionally biased region" description="Basic and acidic residues" evidence="1">
    <location>
        <begin position="36"/>
        <end position="46"/>
    </location>
</feature>
<reference evidence="2 3" key="1">
    <citation type="submission" date="2020-03" db="EMBL/GenBank/DDBJ databases">
        <title>Whole genome shotgun sequence of Phytohabitans suffuscus NBRC 105367.</title>
        <authorList>
            <person name="Komaki H."/>
            <person name="Tamura T."/>
        </authorList>
    </citation>
    <scope>NUCLEOTIDE SEQUENCE [LARGE SCALE GENOMIC DNA]</scope>
    <source>
        <strain evidence="2 3">NBRC 105367</strain>
    </source>
</reference>
<accession>A0A6F8YSP6</accession>
<organism evidence="2 3">
    <name type="scientific">Phytohabitans suffuscus</name>
    <dbReference type="NCBI Taxonomy" id="624315"/>
    <lineage>
        <taxon>Bacteria</taxon>
        <taxon>Bacillati</taxon>
        <taxon>Actinomycetota</taxon>
        <taxon>Actinomycetes</taxon>
        <taxon>Micromonosporales</taxon>
        <taxon>Micromonosporaceae</taxon>
    </lineage>
</organism>
<feature type="region of interest" description="Disordered" evidence="1">
    <location>
        <begin position="90"/>
        <end position="112"/>
    </location>
</feature>
<sequence length="112" mass="12354">MVWIRPSGGSFIPRSVAGSPAFEGRRRIRLVCPPHQGDRWPQRSNEDEPEAARSLPELPPAVFHPDLPARRTARGIGTGWSMETKQVISAAAPPHRDPGRLAIRPTLTAKLH</sequence>
<dbReference type="AlphaFoldDB" id="A0A6F8YSP6"/>
<dbReference type="KEGG" id="psuu:Psuf_063990"/>
<dbReference type="EMBL" id="AP022871">
    <property type="protein sequence ID" value="BCB89086.1"/>
    <property type="molecule type" value="Genomic_DNA"/>
</dbReference>
<keyword evidence="3" id="KW-1185">Reference proteome</keyword>
<name>A0A6F8YSP6_9ACTN</name>
<evidence type="ECO:0000256" key="1">
    <source>
        <dbReference type="SAM" id="MobiDB-lite"/>
    </source>
</evidence>
<evidence type="ECO:0000313" key="3">
    <source>
        <dbReference type="Proteomes" id="UP000503011"/>
    </source>
</evidence>